<dbReference type="Proteomes" id="UP000095009">
    <property type="component" value="Unassembled WGS sequence"/>
</dbReference>
<name>A0A1E3PR07_9ASCO</name>
<organism evidence="1 2">
    <name type="scientific">Nadsonia fulvescens var. elongata DSM 6958</name>
    <dbReference type="NCBI Taxonomy" id="857566"/>
    <lineage>
        <taxon>Eukaryota</taxon>
        <taxon>Fungi</taxon>
        <taxon>Dikarya</taxon>
        <taxon>Ascomycota</taxon>
        <taxon>Saccharomycotina</taxon>
        <taxon>Dipodascomycetes</taxon>
        <taxon>Dipodascales</taxon>
        <taxon>Dipodascales incertae sedis</taxon>
        <taxon>Nadsonia</taxon>
    </lineage>
</organism>
<protein>
    <submittedName>
        <fullName evidence="1">Uncharacterized protein</fullName>
    </submittedName>
</protein>
<proteinExistence type="predicted"/>
<sequence length="183" mass="20245">MDRFSVLEYLNSNTMDKSILCEQFSISNYEASRNVNGSSIDSRQHHRMLSVAATNTVITEEESSTCLGDVSEDYCEITATSMDDLIDITKESSQSILDYDANAQDDSACSYCDQLCKEIVGYKTDLAITKQTVEELKARLRMHANSNTTPIGKKVFSGSQPQLLQTQRNQGSSGGWNLWGNGS</sequence>
<evidence type="ECO:0000313" key="1">
    <source>
        <dbReference type="EMBL" id="ODQ67866.1"/>
    </source>
</evidence>
<accession>A0A1E3PR07</accession>
<evidence type="ECO:0000313" key="2">
    <source>
        <dbReference type="Proteomes" id="UP000095009"/>
    </source>
</evidence>
<dbReference type="EMBL" id="KV454406">
    <property type="protein sequence ID" value="ODQ67866.1"/>
    <property type="molecule type" value="Genomic_DNA"/>
</dbReference>
<keyword evidence="2" id="KW-1185">Reference proteome</keyword>
<reference evidence="1 2" key="1">
    <citation type="journal article" date="2016" name="Proc. Natl. Acad. Sci. U.S.A.">
        <title>Comparative genomics of biotechnologically important yeasts.</title>
        <authorList>
            <person name="Riley R."/>
            <person name="Haridas S."/>
            <person name="Wolfe K.H."/>
            <person name="Lopes M.R."/>
            <person name="Hittinger C.T."/>
            <person name="Goeker M."/>
            <person name="Salamov A.A."/>
            <person name="Wisecaver J.H."/>
            <person name="Long T.M."/>
            <person name="Calvey C.H."/>
            <person name="Aerts A.L."/>
            <person name="Barry K.W."/>
            <person name="Choi C."/>
            <person name="Clum A."/>
            <person name="Coughlan A.Y."/>
            <person name="Deshpande S."/>
            <person name="Douglass A.P."/>
            <person name="Hanson S.J."/>
            <person name="Klenk H.-P."/>
            <person name="LaButti K.M."/>
            <person name="Lapidus A."/>
            <person name="Lindquist E.A."/>
            <person name="Lipzen A.M."/>
            <person name="Meier-Kolthoff J.P."/>
            <person name="Ohm R.A."/>
            <person name="Otillar R.P."/>
            <person name="Pangilinan J.L."/>
            <person name="Peng Y."/>
            <person name="Rokas A."/>
            <person name="Rosa C.A."/>
            <person name="Scheuner C."/>
            <person name="Sibirny A.A."/>
            <person name="Slot J.C."/>
            <person name="Stielow J.B."/>
            <person name="Sun H."/>
            <person name="Kurtzman C.P."/>
            <person name="Blackwell M."/>
            <person name="Grigoriev I.V."/>
            <person name="Jeffries T.W."/>
        </authorList>
    </citation>
    <scope>NUCLEOTIDE SEQUENCE [LARGE SCALE GENOMIC DNA]</scope>
    <source>
        <strain evidence="1 2">DSM 6958</strain>
    </source>
</reference>
<gene>
    <name evidence="1" type="ORF">NADFUDRAFT_81002</name>
</gene>
<dbReference type="AlphaFoldDB" id="A0A1E3PR07"/>